<keyword evidence="1" id="KW-0472">Membrane</keyword>
<sequence precursor="true">MENIESGGLLPRFTLRWFSICFTLSVLIAWILRQAVMGSLWAQAGIATLVAMAGFFAIYAVLFLTIWIPTAIANLGSSSEQSTAAAAPSDPQEANS</sequence>
<keyword evidence="3" id="KW-1185">Reference proteome</keyword>
<name>A0A518IZ31_9BACT</name>
<evidence type="ECO:0000313" key="2">
    <source>
        <dbReference type="EMBL" id="QDV58345.1"/>
    </source>
</evidence>
<evidence type="ECO:0000256" key="1">
    <source>
        <dbReference type="SAM" id="Phobius"/>
    </source>
</evidence>
<proteinExistence type="predicted"/>
<keyword evidence="1" id="KW-0812">Transmembrane</keyword>
<gene>
    <name evidence="2" type="ORF">Mal33_43630</name>
</gene>
<evidence type="ECO:0000313" key="3">
    <source>
        <dbReference type="Proteomes" id="UP000316770"/>
    </source>
</evidence>
<reference evidence="2 3" key="1">
    <citation type="submission" date="2019-02" db="EMBL/GenBank/DDBJ databases">
        <title>Deep-cultivation of Planctomycetes and their phenomic and genomic characterization uncovers novel biology.</title>
        <authorList>
            <person name="Wiegand S."/>
            <person name="Jogler M."/>
            <person name="Boedeker C."/>
            <person name="Pinto D."/>
            <person name="Vollmers J."/>
            <person name="Rivas-Marin E."/>
            <person name="Kohn T."/>
            <person name="Peeters S.H."/>
            <person name="Heuer A."/>
            <person name="Rast P."/>
            <person name="Oberbeckmann S."/>
            <person name="Bunk B."/>
            <person name="Jeske O."/>
            <person name="Meyerdierks A."/>
            <person name="Storesund J.E."/>
            <person name="Kallscheuer N."/>
            <person name="Luecker S."/>
            <person name="Lage O.M."/>
            <person name="Pohl T."/>
            <person name="Merkel B.J."/>
            <person name="Hornburger P."/>
            <person name="Mueller R.-W."/>
            <person name="Bruemmer F."/>
            <person name="Labrenz M."/>
            <person name="Spormann A.M."/>
            <person name="Op den Camp H."/>
            <person name="Overmann J."/>
            <person name="Amann R."/>
            <person name="Jetten M.S.M."/>
            <person name="Mascher T."/>
            <person name="Medema M.H."/>
            <person name="Devos D.P."/>
            <person name="Kaster A.-K."/>
            <person name="Ovreas L."/>
            <person name="Rohde M."/>
            <person name="Galperin M.Y."/>
            <person name="Jogler C."/>
        </authorList>
    </citation>
    <scope>NUCLEOTIDE SEQUENCE [LARGE SCALE GENOMIC DNA]</scope>
    <source>
        <strain evidence="2 3">Mal33</strain>
    </source>
</reference>
<dbReference type="Proteomes" id="UP000316770">
    <property type="component" value="Chromosome"/>
</dbReference>
<keyword evidence="1" id="KW-1133">Transmembrane helix</keyword>
<accession>A0A518IZ31</accession>
<feature type="transmembrane region" description="Helical" evidence="1">
    <location>
        <begin position="44"/>
        <end position="68"/>
    </location>
</feature>
<dbReference type="EMBL" id="CP036318">
    <property type="protein sequence ID" value="QDV58345.1"/>
    <property type="molecule type" value="Genomic_DNA"/>
</dbReference>
<organism evidence="2 3">
    <name type="scientific">Rosistilla oblonga</name>
    <dbReference type="NCBI Taxonomy" id="2527990"/>
    <lineage>
        <taxon>Bacteria</taxon>
        <taxon>Pseudomonadati</taxon>
        <taxon>Planctomycetota</taxon>
        <taxon>Planctomycetia</taxon>
        <taxon>Pirellulales</taxon>
        <taxon>Pirellulaceae</taxon>
        <taxon>Rosistilla</taxon>
    </lineage>
</organism>
<feature type="transmembrane region" description="Helical" evidence="1">
    <location>
        <begin position="15"/>
        <end position="32"/>
    </location>
</feature>
<dbReference type="AlphaFoldDB" id="A0A518IZ31"/>
<dbReference type="RefSeq" id="WP_145288631.1">
    <property type="nucleotide sequence ID" value="NZ_CP036318.1"/>
</dbReference>
<protein>
    <submittedName>
        <fullName evidence="2">Uncharacterized protein</fullName>
    </submittedName>
</protein>